<evidence type="ECO:0000256" key="1">
    <source>
        <dbReference type="SAM" id="SignalP"/>
    </source>
</evidence>
<dbReference type="OrthoDB" id="1268526at2"/>
<feature type="chain" id="PRO_5011574462" evidence="1">
    <location>
        <begin position="21"/>
        <end position="107"/>
    </location>
</feature>
<dbReference type="STRING" id="1071918.SAMN05421544_12310"/>
<organism evidence="2 3">
    <name type="scientific">Riemerella columbipharyngis</name>
    <dbReference type="NCBI Taxonomy" id="1071918"/>
    <lineage>
        <taxon>Bacteria</taxon>
        <taxon>Pseudomonadati</taxon>
        <taxon>Bacteroidota</taxon>
        <taxon>Flavobacteriia</taxon>
        <taxon>Flavobacteriales</taxon>
        <taxon>Weeksellaceae</taxon>
        <taxon>Riemerella</taxon>
    </lineage>
</organism>
<dbReference type="RefSeq" id="WP_092737902.1">
    <property type="nucleotide sequence ID" value="NZ_FNAS01000023.1"/>
</dbReference>
<keyword evidence="1" id="KW-0732">Signal</keyword>
<keyword evidence="3" id="KW-1185">Reference proteome</keyword>
<name>A0A1G7FHY1_9FLAO</name>
<dbReference type="EMBL" id="FNAS01000023">
    <property type="protein sequence ID" value="SDE75556.1"/>
    <property type="molecule type" value="Genomic_DNA"/>
</dbReference>
<feature type="signal peptide" evidence="1">
    <location>
        <begin position="1"/>
        <end position="20"/>
    </location>
</feature>
<dbReference type="Proteomes" id="UP000198517">
    <property type="component" value="Unassembled WGS sequence"/>
</dbReference>
<reference evidence="2 3" key="1">
    <citation type="submission" date="2016-10" db="EMBL/GenBank/DDBJ databases">
        <authorList>
            <person name="de Groot N.N."/>
        </authorList>
    </citation>
    <scope>NUCLEOTIDE SEQUENCE [LARGE SCALE GENOMIC DNA]</scope>
    <source>
        <strain evidence="2 3">DSM 24015</strain>
    </source>
</reference>
<accession>A0A1G7FHY1</accession>
<evidence type="ECO:0000313" key="2">
    <source>
        <dbReference type="EMBL" id="SDE75556.1"/>
    </source>
</evidence>
<gene>
    <name evidence="2" type="ORF">SAMN05421544_12310</name>
</gene>
<proteinExistence type="predicted"/>
<evidence type="ECO:0000313" key="3">
    <source>
        <dbReference type="Proteomes" id="UP000198517"/>
    </source>
</evidence>
<dbReference type="AlphaFoldDB" id="A0A1G7FHY1"/>
<protein>
    <submittedName>
        <fullName evidence="2">Uncharacterized protein</fullName>
    </submittedName>
</protein>
<sequence length="107" mass="12613">MKFFYLPILLTLCLATTAFSQKWGRVFPRTPKTPMEQVNRNGKIVVRNTMYGLVFQDNEIPQAYKKAVQMFFKKRLNGYADIKTYTLKIENYQGYIWVEGYKITKAP</sequence>